<name>A0A381TYG0_9ZZZZ</name>
<sequence>MQQIGRSLITLILFLIPVKATLSEVKVSINLHNSQIEGMFDSDYELYIFRGIPYAKPPIGDLRWQSPVSLSPDPEVINAQSFKPACMQDEYTTVWYQDVAELFDNPRSVFQHVDEVSEDCLYLNIWTNSLDQTSKKPVMVWVHGGADTAGWSYEPNYLGHHLASKDVVVVSINYRLNIFGFFTHPEMSNQTGNFGLEDEIMALQWIKDHISFYGGDPENITYFGESAGGAHVSYLIASPKVRGLFKRVIIQSGAYNLYNWRSKDKAQKLGVKTQTVLNAPDLESMKTLSAESLLSASISLNYPYRPSIDGELIPNNVAQLLEEGTFNNVDLMIGSNKNEDYMYIDEATTENDINQLIENYYPEHQDQLLSLLDLEDPRLAMDHLTTNQQTLCPSIFIARSFAKNGNNVYQYHFTRMRAGSEKILSYHGAEIPYVFNTHDEWLPTNEDDAQLTEAMMEYWVEFAKKGTPNSINNPTWKEFGTEENYLILDLPLQNSSKLENEFCEIMIDELVQRADY</sequence>
<reference evidence="2" key="1">
    <citation type="submission" date="2018-05" db="EMBL/GenBank/DDBJ databases">
        <authorList>
            <person name="Lanie J.A."/>
            <person name="Ng W.-L."/>
            <person name="Kazmierczak K.M."/>
            <person name="Andrzejewski T.M."/>
            <person name="Davidsen T.M."/>
            <person name="Wayne K.J."/>
            <person name="Tettelin H."/>
            <person name="Glass J.I."/>
            <person name="Rusch D."/>
            <person name="Podicherti R."/>
            <person name="Tsui H.-C.T."/>
            <person name="Winkler M.E."/>
        </authorList>
    </citation>
    <scope>NUCLEOTIDE SEQUENCE</scope>
</reference>
<protein>
    <recommendedName>
        <fullName evidence="1">Carboxylesterase type B domain-containing protein</fullName>
    </recommendedName>
</protein>
<organism evidence="2">
    <name type="scientific">marine metagenome</name>
    <dbReference type="NCBI Taxonomy" id="408172"/>
    <lineage>
        <taxon>unclassified sequences</taxon>
        <taxon>metagenomes</taxon>
        <taxon>ecological metagenomes</taxon>
    </lineage>
</organism>
<accession>A0A381TYG0</accession>
<dbReference type="InterPro" id="IPR029058">
    <property type="entry name" value="AB_hydrolase_fold"/>
</dbReference>
<dbReference type="AlphaFoldDB" id="A0A381TYG0"/>
<dbReference type="PANTHER" id="PTHR11559">
    <property type="entry name" value="CARBOXYLESTERASE"/>
    <property type="match status" value="1"/>
</dbReference>
<dbReference type="EMBL" id="UINC01005397">
    <property type="protein sequence ID" value="SVA21066.1"/>
    <property type="molecule type" value="Genomic_DNA"/>
</dbReference>
<dbReference type="SUPFAM" id="SSF53474">
    <property type="entry name" value="alpha/beta-Hydrolases"/>
    <property type="match status" value="1"/>
</dbReference>
<proteinExistence type="predicted"/>
<gene>
    <name evidence="2" type="ORF">METZ01_LOCUS73920</name>
</gene>
<dbReference type="InterPro" id="IPR002018">
    <property type="entry name" value="CarbesteraseB"/>
</dbReference>
<evidence type="ECO:0000259" key="1">
    <source>
        <dbReference type="Pfam" id="PF00135"/>
    </source>
</evidence>
<evidence type="ECO:0000313" key="2">
    <source>
        <dbReference type="EMBL" id="SVA21066.1"/>
    </source>
</evidence>
<feature type="domain" description="Carboxylesterase type B" evidence="1">
    <location>
        <begin position="28"/>
        <end position="504"/>
    </location>
</feature>
<dbReference type="Pfam" id="PF00135">
    <property type="entry name" value="COesterase"/>
    <property type="match status" value="1"/>
</dbReference>
<dbReference type="InterPro" id="IPR050309">
    <property type="entry name" value="Type-B_Carboxylest/Lipase"/>
</dbReference>
<dbReference type="Gene3D" id="3.40.50.1820">
    <property type="entry name" value="alpha/beta hydrolase"/>
    <property type="match status" value="1"/>
</dbReference>